<evidence type="ECO:0000313" key="1">
    <source>
        <dbReference type="EMBL" id="AFK43909.1"/>
    </source>
</evidence>
<sequence>METTHLGSGIWSYTLRRAGAILLVRVPATIIQSD</sequence>
<protein>
    <submittedName>
        <fullName evidence="1">Uncharacterized protein</fullName>
    </submittedName>
</protein>
<reference evidence="1" key="1">
    <citation type="submission" date="2012-05" db="EMBL/GenBank/DDBJ databases">
        <authorList>
            <person name="Krishnakumar V."/>
            <person name="Cheung F."/>
            <person name="Xiao Y."/>
            <person name="Chan A."/>
            <person name="Moskal W.A."/>
            <person name="Town C.D."/>
        </authorList>
    </citation>
    <scope>NUCLEOTIDE SEQUENCE</scope>
</reference>
<dbReference type="EMBL" id="BT144115">
    <property type="protein sequence ID" value="AFK43909.1"/>
    <property type="molecule type" value="mRNA"/>
</dbReference>
<proteinExistence type="evidence at transcript level"/>
<name>I3SUG7_MEDTR</name>
<accession>I3SUG7</accession>
<organism evidence="1">
    <name type="scientific">Medicago truncatula</name>
    <name type="common">Barrel medic</name>
    <name type="synonym">Medicago tribuloides</name>
    <dbReference type="NCBI Taxonomy" id="3880"/>
    <lineage>
        <taxon>Eukaryota</taxon>
        <taxon>Viridiplantae</taxon>
        <taxon>Streptophyta</taxon>
        <taxon>Embryophyta</taxon>
        <taxon>Tracheophyta</taxon>
        <taxon>Spermatophyta</taxon>
        <taxon>Magnoliopsida</taxon>
        <taxon>eudicotyledons</taxon>
        <taxon>Gunneridae</taxon>
        <taxon>Pentapetalae</taxon>
        <taxon>rosids</taxon>
        <taxon>fabids</taxon>
        <taxon>Fabales</taxon>
        <taxon>Fabaceae</taxon>
        <taxon>Papilionoideae</taxon>
        <taxon>50 kb inversion clade</taxon>
        <taxon>NPAAA clade</taxon>
        <taxon>Hologalegina</taxon>
        <taxon>IRL clade</taxon>
        <taxon>Trifolieae</taxon>
        <taxon>Medicago</taxon>
    </lineage>
</organism>
<dbReference type="AlphaFoldDB" id="I3SUG7"/>